<reference evidence="1" key="2">
    <citation type="submission" date="2015-03" db="UniProtKB">
        <authorList>
            <consortium name="EnsemblPlants"/>
        </authorList>
    </citation>
    <scope>IDENTIFICATION</scope>
</reference>
<reference evidence="1" key="1">
    <citation type="journal article" date="2009" name="Rice">
        <title>De Novo Next Generation Sequencing of Plant Genomes.</title>
        <authorList>
            <person name="Rounsley S."/>
            <person name="Marri P.R."/>
            <person name="Yu Y."/>
            <person name="He R."/>
            <person name="Sisneros N."/>
            <person name="Goicoechea J.L."/>
            <person name="Lee S.J."/>
            <person name="Angelova A."/>
            <person name="Kudrna D."/>
            <person name="Luo M."/>
            <person name="Affourtit J."/>
            <person name="Desany B."/>
            <person name="Knight J."/>
            <person name="Niazi F."/>
            <person name="Egholm M."/>
            <person name="Wing R.A."/>
        </authorList>
    </citation>
    <scope>NUCLEOTIDE SEQUENCE [LARGE SCALE GENOMIC DNA]</scope>
    <source>
        <strain evidence="1">cv. IRGC 105608</strain>
    </source>
</reference>
<accession>A0A0D3FEF9</accession>
<dbReference type="AlphaFoldDB" id="A0A0D3FEF9"/>
<sequence>MSMLINPVHVLKMETGMERGREPNIAMANVHSFPLREAKRLFNGDELFFFLCAFALVVLGGGDNVGWQGDPTKPMVFCLQGCSRAGGSAVSPRAISCTAGAWRAKFHSSIDHRADAIHRARPPARSNYRLFSRG</sequence>
<organism evidence="1">
    <name type="scientific">Oryza barthii</name>
    <dbReference type="NCBI Taxonomy" id="65489"/>
    <lineage>
        <taxon>Eukaryota</taxon>
        <taxon>Viridiplantae</taxon>
        <taxon>Streptophyta</taxon>
        <taxon>Embryophyta</taxon>
        <taxon>Tracheophyta</taxon>
        <taxon>Spermatophyta</taxon>
        <taxon>Magnoliopsida</taxon>
        <taxon>Liliopsida</taxon>
        <taxon>Poales</taxon>
        <taxon>Poaceae</taxon>
        <taxon>BOP clade</taxon>
        <taxon>Oryzoideae</taxon>
        <taxon>Oryzeae</taxon>
        <taxon>Oryzinae</taxon>
        <taxon>Oryza</taxon>
    </lineage>
</organism>
<name>A0A0D3FEF9_9ORYZ</name>
<dbReference type="Gramene" id="OBART03G05450.1">
    <property type="protein sequence ID" value="OBART03G05450.1"/>
    <property type="gene ID" value="OBART03G05450"/>
</dbReference>
<dbReference type="PaxDb" id="65489-OBART03G05450.1"/>
<protein>
    <submittedName>
        <fullName evidence="1">Uncharacterized protein</fullName>
    </submittedName>
</protein>
<dbReference type="HOGENOM" id="CLU_1899385_0_0_1"/>
<keyword evidence="2" id="KW-1185">Reference proteome</keyword>
<evidence type="ECO:0000313" key="1">
    <source>
        <dbReference type="EnsemblPlants" id="OBART03G05450.1"/>
    </source>
</evidence>
<evidence type="ECO:0000313" key="2">
    <source>
        <dbReference type="Proteomes" id="UP000026960"/>
    </source>
</evidence>
<dbReference type="EnsemblPlants" id="OBART03G05450.1">
    <property type="protein sequence ID" value="OBART03G05450.1"/>
    <property type="gene ID" value="OBART03G05450"/>
</dbReference>
<proteinExistence type="predicted"/>
<dbReference type="Proteomes" id="UP000026960">
    <property type="component" value="Chromosome 3"/>
</dbReference>